<evidence type="ECO:0000256" key="6">
    <source>
        <dbReference type="ARBA" id="ARBA00023163"/>
    </source>
</evidence>
<evidence type="ECO:0000256" key="2">
    <source>
        <dbReference type="ARBA" id="ARBA00007214"/>
    </source>
</evidence>
<keyword evidence="3" id="KW-0805">Transcription regulation</keyword>
<feature type="region of interest" description="Disordered" evidence="8">
    <location>
        <begin position="17"/>
        <end position="36"/>
    </location>
</feature>
<dbReference type="RefSeq" id="XP_020087356.1">
    <property type="nucleotide sequence ID" value="XM_020231767.1"/>
</dbReference>
<dbReference type="Pfam" id="PF20451">
    <property type="entry name" value="Calmod_bind_M"/>
    <property type="match status" value="1"/>
</dbReference>
<comment type="similarity">
    <text evidence="2">Belongs to the plant ACBP60 protein family.</text>
</comment>
<keyword evidence="5" id="KW-0010">Activator</keyword>
<evidence type="ECO:0000256" key="7">
    <source>
        <dbReference type="ARBA" id="ARBA00023242"/>
    </source>
</evidence>
<reference evidence="13" key="2">
    <citation type="submission" date="2025-08" db="UniProtKB">
        <authorList>
            <consortium name="RefSeq"/>
        </authorList>
    </citation>
    <scope>IDENTIFICATION</scope>
    <source>
        <tissue evidence="13">Leaf</tissue>
    </source>
</reference>
<evidence type="ECO:0000259" key="9">
    <source>
        <dbReference type="Pfam" id="PF07887"/>
    </source>
</evidence>
<dbReference type="GO" id="GO:0005634">
    <property type="term" value="C:nucleus"/>
    <property type="evidence" value="ECO:0007669"/>
    <property type="project" value="UniProtKB-SubCell"/>
</dbReference>
<keyword evidence="7" id="KW-0539">Nucleus</keyword>
<evidence type="ECO:0000256" key="4">
    <source>
        <dbReference type="ARBA" id="ARBA00023125"/>
    </source>
</evidence>
<dbReference type="PANTHER" id="PTHR31713:SF43">
    <property type="entry name" value="CALMODULIN-BINDING PROTEIN 60 G"/>
    <property type="match status" value="1"/>
</dbReference>
<dbReference type="GO" id="GO:0043565">
    <property type="term" value="F:sequence-specific DNA binding"/>
    <property type="evidence" value="ECO:0007669"/>
    <property type="project" value="TreeGrafter"/>
</dbReference>
<dbReference type="InterPro" id="IPR046830">
    <property type="entry name" value="Calmod_bind_M"/>
</dbReference>
<dbReference type="InterPro" id="IPR046831">
    <property type="entry name" value="Calmodulin_bind_N"/>
</dbReference>
<gene>
    <name evidence="13" type="primary">LOC109709504</name>
</gene>
<comment type="subcellular location">
    <subcellularLocation>
        <location evidence="1">Nucleus</location>
    </subcellularLocation>
</comment>
<dbReference type="InterPro" id="IPR046829">
    <property type="entry name" value="Calmod_bind_C"/>
</dbReference>
<dbReference type="GO" id="GO:0080142">
    <property type="term" value="P:regulation of salicylic acid biosynthetic process"/>
    <property type="evidence" value="ECO:0007669"/>
    <property type="project" value="TreeGrafter"/>
</dbReference>
<dbReference type="Proteomes" id="UP000515123">
    <property type="component" value="Linkage group 4"/>
</dbReference>
<keyword evidence="12" id="KW-1185">Reference proteome</keyword>
<accession>A0A6P5EUB0</accession>
<dbReference type="InterPro" id="IPR012416">
    <property type="entry name" value="CBP60"/>
</dbReference>
<evidence type="ECO:0000313" key="13">
    <source>
        <dbReference type="RefSeq" id="XP_020087356.1"/>
    </source>
</evidence>
<evidence type="ECO:0000256" key="1">
    <source>
        <dbReference type="ARBA" id="ARBA00004123"/>
    </source>
</evidence>
<dbReference type="GO" id="GO:0003700">
    <property type="term" value="F:DNA-binding transcription factor activity"/>
    <property type="evidence" value="ECO:0007669"/>
    <property type="project" value="TreeGrafter"/>
</dbReference>
<evidence type="ECO:0000256" key="8">
    <source>
        <dbReference type="SAM" id="MobiDB-lite"/>
    </source>
</evidence>
<dbReference type="PANTHER" id="PTHR31713">
    <property type="entry name" value="OS02G0177800 PROTEIN"/>
    <property type="match status" value="1"/>
</dbReference>
<reference evidence="12" key="1">
    <citation type="journal article" date="2015" name="Nat. Genet.">
        <title>The pineapple genome and the evolution of CAM photosynthesis.</title>
        <authorList>
            <person name="Ming R."/>
            <person name="VanBuren R."/>
            <person name="Wai C.M."/>
            <person name="Tang H."/>
            <person name="Schatz M.C."/>
            <person name="Bowers J.E."/>
            <person name="Lyons E."/>
            <person name="Wang M.L."/>
            <person name="Chen J."/>
            <person name="Biggers E."/>
            <person name="Zhang J."/>
            <person name="Huang L."/>
            <person name="Zhang L."/>
            <person name="Miao W."/>
            <person name="Zhang J."/>
            <person name="Ye Z."/>
            <person name="Miao C."/>
            <person name="Lin Z."/>
            <person name="Wang H."/>
            <person name="Zhou H."/>
            <person name="Yim W.C."/>
            <person name="Priest H.D."/>
            <person name="Zheng C."/>
            <person name="Woodhouse M."/>
            <person name="Edger P.P."/>
            <person name="Guyot R."/>
            <person name="Guo H.B."/>
            <person name="Guo H."/>
            <person name="Zheng G."/>
            <person name="Singh R."/>
            <person name="Sharma A."/>
            <person name="Min X."/>
            <person name="Zheng Y."/>
            <person name="Lee H."/>
            <person name="Gurtowski J."/>
            <person name="Sedlazeck F.J."/>
            <person name="Harkess A."/>
            <person name="McKain M.R."/>
            <person name="Liao Z."/>
            <person name="Fang J."/>
            <person name="Liu J."/>
            <person name="Zhang X."/>
            <person name="Zhang Q."/>
            <person name="Hu W."/>
            <person name="Qin Y."/>
            <person name="Wang K."/>
            <person name="Chen L.Y."/>
            <person name="Shirley N."/>
            <person name="Lin Y.R."/>
            <person name="Liu L.Y."/>
            <person name="Hernandez A.G."/>
            <person name="Wright C.L."/>
            <person name="Bulone V."/>
            <person name="Tuskan G.A."/>
            <person name="Heath K."/>
            <person name="Zee F."/>
            <person name="Moore P.H."/>
            <person name="Sunkar R."/>
            <person name="Leebens-Mack J.H."/>
            <person name="Mockler T."/>
            <person name="Bennetzen J.L."/>
            <person name="Freeling M."/>
            <person name="Sankoff D."/>
            <person name="Paterson A.H."/>
            <person name="Zhu X."/>
            <person name="Yang X."/>
            <person name="Smith J.A."/>
            <person name="Cushman J.C."/>
            <person name="Paull R.E."/>
            <person name="Yu Q."/>
        </authorList>
    </citation>
    <scope>NUCLEOTIDE SEQUENCE [LARGE SCALE GENOMIC DNA]</scope>
    <source>
        <strain evidence="12">cv. F153</strain>
    </source>
</reference>
<feature type="compositionally biased region" description="Low complexity" evidence="8">
    <location>
        <begin position="21"/>
        <end position="33"/>
    </location>
</feature>
<feature type="domain" description="Calmodulin binding protein-like N-terminal" evidence="9">
    <location>
        <begin position="136"/>
        <end position="283"/>
    </location>
</feature>
<evidence type="ECO:0000259" key="11">
    <source>
        <dbReference type="Pfam" id="PF20452"/>
    </source>
</evidence>
<evidence type="ECO:0000259" key="10">
    <source>
        <dbReference type="Pfam" id="PF20451"/>
    </source>
</evidence>
<keyword evidence="4" id="KW-0238">DNA-binding</keyword>
<organism evidence="12 13">
    <name type="scientific">Ananas comosus</name>
    <name type="common">Pineapple</name>
    <name type="synonym">Ananas ananas</name>
    <dbReference type="NCBI Taxonomy" id="4615"/>
    <lineage>
        <taxon>Eukaryota</taxon>
        <taxon>Viridiplantae</taxon>
        <taxon>Streptophyta</taxon>
        <taxon>Embryophyta</taxon>
        <taxon>Tracheophyta</taxon>
        <taxon>Spermatophyta</taxon>
        <taxon>Magnoliopsida</taxon>
        <taxon>Liliopsida</taxon>
        <taxon>Poales</taxon>
        <taxon>Bromeliaceae</taxon>
        <taxon>Bromelioideae</taxon>
        <taxon>Ananas</taxon>
    </lineage>
</organism>
<feature type="domain" description="Calmodulin binding protein central" evidence="10">
    <location>
        <begin position="296"/>
        <end position="361"/>
    </location>
</feature>
<evidence type="ECO:0000256" key="3">
    <source>
        <dbReference type="ARBA" id="ARBA00023015"/>
    </source>
</evidence>
<evidence type="ECO:0000256" key="5">
    <source>
        <dbReference type="ARBA" id="ARBA00023159"/>
    </source>
</evidence>
<protein>
    <submittedName>
        <fullName evidence="13">Calmodulin-binding protein 60 A-like isoform X1</fullName>
    </submittedName>
</protein>
<feature type="domain" description="Calmodulin binding protein C-terminal" evidence="11">
    <location>
        <begin position="366"/>
        <end position="419"/>
    </location>
</feature>
<evidence type="ECO:0000313" key="12">
    <source>
        <dbReference type="Proteomes" id="UP000515123"/>
    </source>
</evidence>
<dbReference type="GO" id="GO:0005516">
    <property type="term" value="F:calmodulin binding"/>
    <property type="evidence" value="ECO:0007669"/>
    <property type="project" value="InterPro"/>
</dbReference>
<dbReference type="Pfam" id="PF07887">
    <property type="entry name" value="Calmodulin_bind"/>
    <property type="match status" value="1"/>
</dbReference>
<name>A0A6P5EUB0_ANACO</name>
<dbReference type="Pfam" id="PF20452">
    <property type="entry name" value="Calmod_bind_C"/>
    <property type="match status" value="1"/>
</dbReference>
<dbReference type="AlphaFoldDB" id="A0A6P5EUB0"/>
<dbReference type="OrthoDB" id="748178at2759"/>
<keyword evidence="6" id="KW-0804">Transcription</keyword>
<proteinExistence type="inferred from homology"/>
<sequence length="595" mass="67417">MPLALSTPRRIEAELQWPRGPARSQPRSARLPRLLPPPFSEASPVHLVMDLKRALEEEEEGGKGEGLLAREAKRRRTFLNSMREVMGAQYMQRHLSKMEPFLRKVVQEEVEKALYRHVRLAPKIPHQIKAASNKRYRLQFQGTLPQTLFTGSKIETENKKPIQVSIFDSASNRIISTGPSSSIQIEIVVLDGDFGTDSQLGWTEKDFSENIVREREGKRPLLAGELVITLSNGVGFICDATFTDNSSWIRSRKFRLGARVCQNNSGVERVHEAVSEAFCIKDHRGELYKKHHPPALLDDVWRLEKIGKDGVFHKKLADFGIITVQDFLRNLVVDQDRLRRLLGTGMSNKMWEATTEHARECILEDKLYSYCSEQGVVLLFNCIYELVGTIMNGNCYSLDELTATQKVLANKLQQDAYRFPGHILEFKEQVVNNNASLPSPTDVVTMPMPSLMDQQIPHPAPSIQGNTILEDMSQLSGHDSYPLNLSSFQANSLNVRDLYEEWGSLQPRGLVNPSMAGENVKMGSNFEVDMLSSSPYCSIWDHCNGFIQVSGDKSAHYAARRKWVKLIAVLKWMAVLRRCSARRAVLLNSIAWQWN</sequence>
<dbReference type="GeneID" id="109709504"/>